<dbReference type="InterPro" id="IPR003593">
    <property type="entry name" value="AAA+_ATPase"/>
</dbReference>
<dbReference type="Pfam" id="PF23232">
    <property type="entry name" value="AAA_lid_13"/>
    <property type="match status" value="1"/>
</dbReference>
<dbReference type="EMBL" id="MU151125">
    <property type="protein sequence ID" value="KAF9449629.1"/>
    <property type="molecule type" value="Genomic_DNA"/>
</dbReference>
<dbReference type="AlphaFoldDB" id="A0A9P5XEP0"/>
<dbReference type="InterPro" id="IPR003959">
    <property type="entry name" value="ATPase_AAA_core"/>
</dbReference>
<dbReference type="PANTHER" id="PTHR46411">
    <property type="entry name" value="FAMILY ATPASE, PUTATIVE-RELATED"/>
    <property type="match status" value="1"/>
</dbReference>
<gene>
    <name evidence="3" type="ORF">P691DRAFT_812120</name>
</gene>
<evidence type="ECO:0000313" key="4">
    <source>
        <dbReference type="Proteomes" id="UP000807342"/>
    </source>
</evidence>
<dbReference type="Proteomes" id="UP000807342">
    <property type="component" value="Unassembled WGS sequence"/>
</dbReference>
<feature type="domain" description="AAA+ ATPase" evidence="2">
    <location>
        <begin position="525"/>
        <end position="650"/>
    </location>
</feature>
<dbReference type="PANTHER" id="PTHR46411:SF3">
    <property type="entry name" value="AAA+ ATPASE DOMAIN-CONTAINING PROTEIN"/>
    <property type="match status" value="1"/>
</dbReference>
<dbReference type="Pfam" id="PF00004">
    <property type="entry name" value="AAA"/>
    <property type="match status" value="1"/>
</dbReference>
<keyword evidence="3" id="KW-0378">Hydrolase</keyword>
<dbReference type="GO" id="GO:0005524">
    <property type="term" value="F:ATP binding"/>
    <property type="evidence" value="ECO:0007669"/>
    <property type="project" value="InterPro"/>
</dbReference>
<dbReference type="Pfam" id="PF22942">
    <property type="entry name" value="DUF7025"/>
    <property type="match status" value="1"/>
</dbReference>
<evidence type="ECO:0000259" key="2">
    <source>
        <dbReference type="SMART" id="SM00382"/>
    </source>
</evidence>
<organism evidence="3 4">
    <name type="scientific">Macrolepiota fuliginosa MF-IS2</name>
    <dbReference type="NCBI Taxonomy" id="1400762"/>
    <lineage>
        <taxon>Eukaryota</taxon>
        <taxon>Fungi</taxon>
        <taxon>Dikarya</taxon>
        <taxon>Basidiomycota</taxon>
        <taxon>Agaricomycotina</taxon>
        <taxon>Agaricomycetes</taxon>
        <taxon>Agaricomycetidae</taxon>
        <taxon>Agaricales</taxon>
        <taxon>Agaricineae</taxon>
        <taxon>Agaricaceae</taxon>
        <taxon>Macrolepiota</taxon>
    </lineage>
</organism>
<dbReference type="Gene3D" id="3.40.50.300">
    <property type="entry name" value="P-loop containing nucleotide triphosphate hydrolases"/>
    <property type="match status" value="1"/>
</dbReference>
<dbReference type="InterPro" id="IPR027417">
    <property type="entry name" value="P-loop_NTPase"/>
</dbReference>
<feature type="region of interest" description="Disordered" evidence="1">
    <location>
        <begin position="1"/>
        <end position="35"/>
    </location>
</feature>
<dbReference type="InterPro" id="IPR056599">
    <property type="entry name" value="AAA_lid_fung"/>
</dbReference>
<reference evidence="3" key="1">
    <citation type="submission" date="2020-11" db="EMBL/GenBank/DDBJ databases">
        <authorList>
            <consortium name="DOE Joint Genome Institute"/>
            <person name="Ahrendt S."/>
            <person name="Riley R."/>
            <person name="Andreopoulos W."/>
            <person name="Labutti K."/>
            <person name="Pangilinan J."/>
            <person name="Ruiz-Duenas F.J."/>
            <person name="Barrasa J.M."/>
            <person name="Sanchez-Garcia M."/>
            <person name="Camarero S."/>
            <person name="Miyauchi S."/>
            <person name="Serrano A."/>
            <person name="Linde D."/>
            <person name="Babiker R."/>
            <person name="Drula E."/>
            <person name="Ayuso-Fernandez I."/>
            <person name="Pacheco R."/>
            <person name="Padilla G."/>
            <person name="Ferreira P."/>
            <person name="Barriuso J."/>
            <person name="Kellner H."/>
            <person name="Castanera R."/>
            <person name="Alfaro M."/>
            <person name="Ramirez L."/>
            <person name="Pisabarro A.G."/>
            <person name="Kuo A."/>
            <person name="Tritt A."/>
            <person name="Lipzen A."/>
            <person name="He G."/>
            <person name="Yan M."/>
            <person name="Ng V."/>
            <person name="Cullen D."/>
            <person name="Martin F."/>
            <person name="Rosso M.-N."/>
            <person name="Henrissat B."/>
            <person name="Hibbett D."/>
            <person name="Martinez A.T."/>
            <person name="Grigoriev I.V."/>
        </authorList>
    </citation>
    <scope>NUCLEOTIDE SEQUENCE</scope>
    <source>
        <strain evidence="3">MF-IS2</strain>
    </source>
</reference>
<evidence type="ECO:0000256" key="1">
    <source>
        <dbReference type="SAM" id="MobiDB-lite"/>
    </source>
</evidence>
<dbReference type="InterPro" id="IPR054289">
    <property type="entry name" value="DUF7025"/>
</dbReference>
<accession>A0A9P5XEP0</accession>
<name>A0A9P5XEP0_9AGAR</name>
<sequence length="740" mass="83653">MHRRLSTLMKSSGSRIDENETASVEDVGDDKESRISTVAPTIRGEEIQAGPPSLKVKRVDYYYSWWTRSWKYRNTSAKVAVEGFPVGASKDGNDPWKDFLFVVVRQIPRQETAEITVKIVVKSPFILKACKDVIQSWPGISWNADPLEMDPEIFLVFYDQFIAYRDALQTKKNPTQDEIYTAKAVDVLINSLASDYKSTLAKLQRMTSHGEIQWSLLPFILVPRSTFVARCAVTGQPRLFKLQHWVRNFVDSRRAFQLTLESVDMVDRPITQSVGIGRVTTTISIRMMKGIVKIQTLDAYPIKFFSGEKGMKEYALREMAIERGKKWFSYFGIHHVQYDGVAAHRVGDKIARHHVKSRIMIDRATFKRSDMSYQFPQPLPHIMETDVDGNPNDGWTRNTLPPPPPMPPHMMHDPYGNPIPPLPNSLAFNSGGVIMESNKGPFEDISMEDYTDEDYLLASTVVYGFSLADKIWLEFSVSLITPVEWNTGAFTNLVLPPGRKDLLKSLIEAHHKQLNFDDFIKGKGHGLVINLYGPPGVGKTFSAEATSEHVQRPLYIVGAGDLGTNAKTLDSALEKVFDLATAWKAIVLIDEADVFLEQRSLHDLERNAMVAVFLRHVEYYRGILFLTTNRVKTFDEAFLSRIHVALHFTELSLESKVQVWNAFLRKVNALSEEGTSGEITREQVVDLSRREINGRQIKNAVRTAQSLAAAKGQTLSYAHVLQTLDAMEEFTREFKKAGAA</sequence>
<evidence type="ECO:0000313" key="3">
    <source>
        <dbReference type="EMBL" id="KAF9449629.1"/>
    </source>
</evidence>
<dbReference type="CDD" id="cd19481">
    <property type="entry name" value="RecA-like_protease"/>
    <property type="match status" value="1"/>
</dbReference>
<dbReference type="SMART" id="SM00382">
    <property type="entry name" value="AAA"/>
    <property type="match status" value="1"/>
</dbReference>
<dbReference type="GO" id="GO:0016887">
    <property type="term" value="F:ATP hydrolysis activity"/>
    <property type="evidence" value="ECO:0007669"/>
    <property type="project" value="InterPro"/>
</dbReference>
<protein>
    <submittedName>
        <fullName evidence="3">P-loop containing nucleoside triphosphate hydrolase protein</fullName>
    </submittedName>
</protein>
<comment type="caution">
    <text evidence="3">The sequence shown here is derived from an EMBL/GenBank/DDBJ whole genome shotgun (WGS) entry which is preliminary data.</text>
</comment>
<dbReference type="OrthoDB" id="10042665at2759"/>
<keyword evidence="4" id="KW-1185">Reference proteome</keyword>
<dbReference type="SUPFAM" id="SSF52540">
    <property type="entry name" value="P-loop containing nucleoside triphosphate hydrolases"/>
    <property type="match status" value="1"/>
</dbReference>
<proteinExistence type="predicted"/>